<keyword evidence="3" id="KW-1185">Reference proteome</keyword>
<dbReference type="RefSeq" id="WP_229385570.1">
    <property type="nucleotide sequence ID" value="NZ_JAGTTN010000006.1"/>
</dbReference>
<evidence type="ECO:0000256" key="1">
    <source>
        <dbReference type="SAM" id="MobiDB-lite"/>
    </source>
</evidence>
<proteinExistence type="predicted"/>
<evidence type="ECO:0000313" key="3">
    <source>
        <dbReference type="Proteomes" id="UP001139354"/>
    </source>
</evidence>
<dbReference type="AlphaFoldDB" id="A0A9X1LX92"/>
<evidence type="ECO:0000313" key="2">
    <source>
        <dbReference type="EMBL" id="MCC2033557.1"/>
    </source>
</evidence>
<feature type="region of interest" description="Disordered" evidence="1">
    <location>
        <begin position="316"/>
        <end position="338"/>
    </location>
</feature>
<sequence>MSESLARTARAAPVELYRVRDAVAGAPTLRAGGLHHRVRAGTYAPRAAWDRLKPWERYLARVHAYALVNPGALFAYESAASLLGLPLFGEPRDIHVFELGRTKSRRFGDVFVHTRTDAPDTVTLGGLTMTSASDTAVSLMRVLPAPFGLAVGDAAISPVQGGSATLDGLERVAERQANPRGRTLLFLLLATVDARSESPGESVGRSVIIWSGFEPPELQREFHAEGFTDRPDYAWQSVRAIAESDGYEKYRAETREETVRRVIREKKREDRLRRQCDAFGRWDMAAAMAVAPVVRELERLRVPRIGAPRTFLLSTMRSNSRSFPEGKHRKRDEPPSST</sequence>
<dbReference type="EMBL" id="JAGTTN010000006">
    <property type="protein sequence ID" value="MCC2033557.1"/>
    <property type="molecule type" value="Genomic_DNA"/>
</dbReference>
<dbReference type="Proteomes" id="UP001139354">
    <property type="component" value="Unassembled WGS sequence"/>
</dbReference>
<name>A0A9X1LX92_9MICO</name>
<comment type="caution">
    <text evidence="2">The sequence shown here is derived from an EMBL/GenBank/DDBJ whole genome shotgun (WGS) entry which is preliminary data.</text>
</comment>
<gene>
    <name evidence="2" type="ORF">KEC57_15320</name>
</gene>
<reference evidence="2" key="1">
    <citation type="submission" date="2021-04" db="EMBL/GenBank/DDBJ databases">
        <title>Microbacterium tenobrionis sp. nov. and Microbacterium allomyrinae sp. nov., isolated from larvae of Tenobrio molitor and Allomyrina dichotoma, respectively.</title>
        <authorList>
            <person name="Lee S.D."/>
        </authorList>
    </citation>
    <scope>NUCLEOTIDE SEQUENCE</scope>
    <source>
        <strain evidence="2">BWT-G7</strain>
    </source>
</reference>
<accession>A0A9X1LX92</accession>
<protein>
    <submittedName>
        <fullName evidence="2">Uncharacterized protein</fullName>
    </submittedName>
</protein>
<organism evidence="2 3">
    <name type="scientific">Microbacterium allomyrinae</name>
    <dbReference type="NCBI Taxonomy" id="2830666"/>
    <lineage>
        <taxon>Bacteria</taxon>
        <taxon>Bacillati</taxon>
        <taxon>Actinomycetota</taxon>
        <taxon>Actinomycetes</taxon>
        <taxon>Micrococcales</taxon>
        <taxon>Microbacteriaceae</taxon>
        <taxon>Microbacterium</taxon>
    </lineage>
</organism>